<reference evidence="2" key="3">
    <citation type="submission" date="2018-08" db="UniProtKB">
        <authorList>
            <consortium name="EnsemblPlants"/>
        </authorList>
    </citation>
    <scope>IDENTIFICATION</scope>
    <source>
        <strain evidence="2">cv. Bd21</strain>
    </source>
</reference>
<dbReference type="EMBL" id="CM000881">
    <property type="protein sequence ID" value="KQK07159.1"/>
    <property type="molecule type" value="Genomic_DNA"/>
</dbReference>
<dbReference type="InParanoid" id="A0A0Q3G728"/>
<evidence type="ECO:0000313" key="3">
    <source>
        <dbReference type="Proteomes" id="UP000008810"/>
    </source>
</evidence>
<dbReference type="AlphaFoldDB" id="A0A0Q3G728"/>
<gene>
    <name evidence="1" type="ORF">BRADI_2g33454v3</name>
</gene>
<dbReference type="Proteomes" id="UP000008810">
    <property type="component" value="Chromosome 2"/>
</dbReference>
<dbReference type="EnsemblPlants" id="KQK07159">
    <property type="protein sequence ID" value="KQK07159"/>
    <property type="gene ID" value="BRADI_2g33454v3"/>
</dbReference>
<accession>A0A0Q3G728</accession>
<evidence type="ECO:0000313" key="1">
    <source>
        <dbReference type="EMBL" id="KQK07159.1"/>
    </source>
</evidence>
<organism evidence="1">
    <name type="scientific">Brachypodium distachyon</name>
    <name type="common">Purple false brome</name>
    <name type="synonym">Trachynia distachya</name>
    <dbReference type="NCBI Taxonomy" id="15368"/>
    <lineage>
        <taxon>Eukaryota</taxon>
        <taxon>Viridiplantae</taxon>
        <taxon>Streptophyta</taxon>
        <taxon>Embryophyta</taxon>
        <taxon>Tracheophyta</taxon>
        <taxon>Spermatophyta</taxon>
        <taxon>Magnoliopsida</taxon>
        <taxon>Liliopsida</taxon>
        <taxon>Poales</taxon>
        <taxon>Poaceae</taxon>
        <taxon>BOP clade</taxon>
        <taxon>Pooideae</taxon>
        <taxon>Stipodae</taxon>
        <taxon>Brachypodieae</taxon>
        <taxon>Brachypodium</taxon>
    </lineage>
</organism>
<sequence length="119" mass="13295">MGAPLQTQKHRAVSPVAYHAQQFQGCQYLVLQRDKGTCHYGEKCLPPCICPRDKGTCHYGEKCVFPSRICPRYAAGSRSPIPHLCAWPLVSGSHAWIKADYVGIFLSMIDDSNKMRSIN</sequence>
<protein>
    <submittedName>
        <fullName evidence="1 2">Uncharacterized protein</fullName>
    </submittedName>
</protein>
<keyword evidence="3" id="KW-1185">Reference proteome</keyword>
<reference evidence="1 2" key="1">
    <citation type="journal article" date="2010" name="Nature">
        <title>Genome sequencing and analysis of the model grass Brachypodium distachyon.</title>
        <authorList>
            <consortium name="International Brachypodium Initiative"/>
        </authorList>
    </citation>
    <scope>NUCLEOTIDE SEQUENCE [LARGE SCALE GENOMIC DNA]</scope>
    <source>
        <strain evidence="1 2">Bd21</strain>
    </source>
</reference>
<proteinExistence type="predicted"/>
<name>A0A0Q3G728_BRADI</name>
<dbReference type="Gramene" id="KQK07159">
    <property type="protein sequence ID" value="KQK07159"/>
    <property type="gene ID" value="BRADI_2g33454v3"/>
</dbReference>
<reference evidence="1" key="2">
    <citation type="submission" date="2017-06" db="EMBL/GenBank/DDBJ databases">
        <title>WGS assembly of Brachypodium distachyon.</title>
        <authorList>
            <consortium name="The International Brachypodium Initiative"/>
            <person name="Lucas S."/>
            <person name="Harmon-Smith M."/>
            <person name="Lail K."/>
            <person name="Tice H."/>
            <person name="Grimwood J."/>
            <person name="Bruce D."/>
            <person name="Barry K."/>
            <person name="Shu S."/>
            <person name="Lindquist E."/>
            <person name="Wang M."/>
            <person name="Pitluck S."/>
            <person name="Vogel J.P."/>
            <person name="Garvin D.F."/>
            <person name="Mockler T.C."/>
            <person name="Schmutz J."/>
            <person name="Rokhsar D."/>
            <person name="Bevan M.W."/>
        </authorList>
    </citation>
    <scope>NUCLEOTIDE SEQUENCE</scope>
    <source>
        <strain evidence="1">Bd21</strain>
    </source>
</reference>
<evidence type="ECO:0000313" key="2">
    <source>
        <dbReference type="EnsemblPlants" id="KQK07159"/>
    </source>
</evidence>